<keyword evidence="3" id="KW-1185">Reference proteome</keyword>
<name>A0A1I2M9V8_9BACI</name>
<dbReference type="AlphaFoldDB" id="A0A1I2M9V8"/>
<evidence type="ECO:0000313" key="2">
    <source>
        <dbReference type="EMBL" id="SFF86001.1"/>
    </source>
</evidence>
<dbReference type="InterPro" id="IPR041135">
    <property type="entry name" value="Nmad3"/>
</dbReference>
<dbReference type="EMBL" id="FOOG01000011">
    <property type="protein sequence ID" value="SFF86001.1"/>
    <property type="molecule type" value="Genomic_DNA"/>
</dbReference>
<accession>A0A1I2M9V8</accession>
<organism evidence="2 3">
    <name type="scientific">Halobacillus alkaliphilus</name>
    <dbReference type="NCBI Taxonomy" id="396056"/>
    <lineage>
        <taxon>Bacteria</taxon>
        <taxon>Bacillati</taxon>
        <taxon>Bacillota</taxon>
        <taxon>Bacilli</taxon>
        <taxon>Bacillales</taxon>
        <taxon>Bacillaceae</taxon>
        <taxon>Halobacillus</taxon>
    </lineage>
</organism>
<evidence type="ECO:0000259" key="1">
    <source>
        <dbReference type="Pfam" id="PF18754"/>
    </source>
</evidence>
<feature type="domain" description="Nucleotide modification associated" evidence="1">
    <location>
        <begin position="10"/>
        <end position="262"/>
    </location>
</feature>
<proteinExistence type="predicted"/>
<reference evidence="3" key="1">
    <citation type="submission" date="2016-10" db="EMBL/GenBank/DDBJ databases">
        <authorList>
            <person name="Varghese N."/>
            <person name="Submissions S."/>
        </authorList>
    </citation>
    <scope>NUCLEOTIDE SEQUENCE [LARGE SCALE GENOMIC DNA]</scope>
    <source>
        <strain evidence="3">FP5</strain>
    </source>
</reference>
<sequence>MIGAMLVVRKVILSRKGFDSSTGGKPSPIYKDSLLPFHIPRADTGIFYKDLNAVGSESYLDIMKDLGINQFSETHLDPDLESTMMKNRSEEWRGLFGQSGISQGTLHNRDVGPGDLFLFFGWFKEVEKVNGKYRYVPDAPDLHVIFGYLEVDEVWDVNADQVPSWAEYHPHIKEKEDNQSKRNCIYAATSDFSTNPGQRGWGTFGYEKSLVLTEEGAKNRTQWKLPSCFKDEQPQFTHNIKVWNEGPDGIEMQTSGRGDQEMYVSSNRSVLKWAERLIAEGKVFS</sequence>
<dbReference type="Proteomes" id="UP000198897">
    <property type="component" value="Unassembled WGS sequence"/>
</dbReference>
<protein>
    <recommendedName>
        <fullName evidence="1">Nucleotide modification associated domain-containing protein</fullName>
    </recommendedName>
</protein>
<gene>
    <name evidence="2" type="ORF">SAMN05216353_11139</name>
</gene>
<evidence type="ECO:0000313" key="3">
    <source>
        <dbReference type="Proteomes" id="UP000198897"/>
    </source>
</evidence>
<dbReference type="Pfam" id="PF18754">
    <property type="entry name" value="Nmad3"/>
    <property type="match status" value="1"/>
</dbReference>